<feature type="region of interest" description="Disordered" evidence="1">
    <location>
        <begin position="1"/>
        <end position="28"/>
    </location>
</feature>
<dbReference type="HOGENOM" id="CLU_729918_0_0_1"/>
<reference evidence="2 3" key="1">
    <citation type="submission" date="2014-06" db="EMBL/GenBank/DDBJ databases">
        <title>Evolutionary Origins and Diversification of the Mycorrhizal Mutualists.</title>
        <authorList>
            <consortium name="DOE Joint Genome Institute"/>
            <consortium name="Mycorrhizal Genomics Consortium"/>
            <person name="Kohler A."/>
            <person name="Kuo A."/>
            <person name="Nagy L.G."/>
            <person name="Floudas D."/>
            <person name="Copeland A."/>
            <person name="Barry K.W."/>
            <person name="Cichocki N."/>
            <person name="Veneault-Fourrey C."/>
            <person name="LaButti K."/>
            <person name="Lindquist E.A."/>
            <person name="Lipzen A."/>
            <person name="Lundell T."/>
            <person name="Morin E."/>
            <person name="Murat C."/>
            <person name="Riley R."/>
            <person name="Ohm R."/>
            <person name="Sun H."/>
            <person name="Tunlid A."/>
            <person name="Henrissat B."/>
            <person name="Grigoriev I.V."/>
            <person name="Hibbett D.S."/>
            <person name="Martin F."/>
        </authorList>
    </citation>
    <scope>NUCLEOTIDE SEQUENCE [LARGE SCALE GENOMIC DNA]</scope>
    <source>
        <strain evidence="2 3">SS14</strain>
    </source>
</reference>
<evidence type="ECO:0000256" key="1">
    <source>
        <dbReference type="SAM" id="MobiDB-lite"/>
    </source>
</evidence>
<accession>A0A0C9VGM7</accession>
<protein>
    <submittedName>
        <fullName evidence="2">Unplaced genomic scaffold SPHSTscaffold_102, whole genome shotgun sequence</fullName>
    </submittedName>
</protein>
<organism evidence="2 3">
    <name type="scientific">Sphaerobolus stellatus (strain SS14)</name>
    <dbReference type="NCBI Taxonomy" id="990650"/>
    <lineage>
        <taxon>Eukaryota</taxon>
        <taxon>Fungi</taxon>
        <taxon>Dikarya</taxon>
        <taxon>Basidiomycota</taxon>
        <taxon>Agaricomycotina</taxon>
        <taxon>Agaricomycetes</taxon>
        <taxon>Phallomycetidae</taxon>
        <taxon>Geastrales</taxon>
        <taxon>Sphaerobolaceae</taxon>
        <taxon>Sphaerobolus</taxon>
    </lineage>
</organism>
<name>A0A0C9VGM7_SPHS4</name>
<proteinExistence type="predicted"/>
<dbReference type="OrthoDB" id="3267672at2759"/>
<dbReference type="Proteomes" id="UP000054279">
    <property type="component" value="Unassembled WGS sequence"/>
</dbReference>
<evidence type="ECO:0000313" key="3">
    <source>
        <dbReference type="Proteomes" id="UP000054279"/>
    </source>
</evidence>
<feature type="compositionally biased region" description="Low complexity" evidence="1">
    <location>
        <begin position="11"/>
        <end position="22"/>
    </location>
</feature>
<dbReference type="EMBL" id="KN837177">
    <property type="protein sequence ID" value="KIJ36496.1"/>
    <property type="molecule type" value="Genomic_DNA"/>
</dbReference>
<dbReference type="AlphaFoldDB" id="A0A0C9VGM7"/>
<sequence>MSNYISVQADSGRSSSRSVSFARSERSIRSFSPLSACFLSQEPSPDTEINDLDPNPPILQAQKRKLDISKTGSAFGSDSEIQRPPKKIYRTAKSESEDPLPLSIKVTSSLHVIELEVITMIPIVWTVPCFQKAYLLDLSNSNINFTKSNGLEATLQAFIRAEDQDSWTGSGGKKAGDVRVFAFNETELPVLCRKAHLKCAGPKICALFDTKKLENYQRYEPDPTERAKFWNERLLDNAEEEAQADGPLQRFYMELLRRPCKVNCAGNPVIHKRCNSTNGQGHFIGCSLWNSAEGKLHRYSTIWPGINLQEHEELLSEHASEGPKVILVNVSEDKACSVFLPSSTHKKHCGFTHYIKGKAVDNTLHTFECLTQLLIFTPV</sequence>
<gene>
    <name evidence="2" type="ORF">M422DRAFT_261047</name>
</gene>
<evidence type="ECO:0000313" key="2">
    <source>
        <dbReference type="EMBL" id="KIJ36496.1"/>
    </source>
</evidence>
<keyword evidence="3" id="KW-1185">Reference proteome</keyword>